<evidence type="ECO:0000313" key="1">
    <source>
        <dbReference type="EMBL" id="RDI36845.1"/>
    </source>
</evidence>
<keyword evidence="2" id="KW-1185">Reference proteome</keyword>
<proteinExistence type="predicted"/>
<comment type="caution">
    <text evidence="1">The sequence shown here is derived from an EMBL/GenBank/DDBJ whole genome shotgun (WGS) entry which is preliminary data.</text>
</comment>
<evidence type="ECO:0000313" key="2">
    <source>
        <dbReference type="Proteomes" id="UP000254958"/>
    </source>
</evidence>
<organism evidence="1 2">
    <name type="scientific">Gluconacetobacter liquefaciens</name>
    <name type="common">Acetobacter liquefaciens</name>
    <dbReference type="NCBI Taxonomy" id="89584"/>
    <lineage>
        <taxon>Bacteria</taxon>
        <taxon>Pseudomonadati</taxon>
        <taxon>Pseudomonadota</taxon>
        <taxon>Alphaproteobacteria</taxon>
        <taxon>Acetobacterales</taxon>
        <taxon>Acetobacteraceae</taxon>
        <taxon>Gluconacetobacter</taxon>
    </lineage>
</organism>
<dbReference type="Proteomes" id="UP000254958">
    <property type="component" value="Unassembled WGS sequence"/>
</dbReference>
<dbReference type="AlphaFoldDB" id="A0A370FZG0"/>
<gene>
    <name evidence="1" type="ORF">C7453_108138</name>
</gene>
<protein>
    <submittedName>
        <fullName evidence="1">Uncharacterized protein</fullName>
    </submittedName>
</protein>
<dbReference type="RefSeq" id="WP_245949058.1">
    <property type="nucleotide sequence ID" value="NZ_BJMI01000036.1"/>
</dbReference>
<reference evidence="1 2" key="1">
    <citation type="submission" date="2018-07" db="EMBL/GenBank/DDBJ databases">
        <title>Genomic Encyclopedia of Type Strains, Phase IV (KMG-IV): sequencing the most valuable type-strain genomes for metagenomic binning, comparative biology and taxonomic classification.</title>
        <authorList>
            <person name="Goeker M."/>
        </authorList>
    </citation>
    <scope>NUCLEOTIDE SEQUENCE [LARGE SCALE GENOMIC DNA]</scope>
    <source>
        <strain evidence="1 2">DSM 5603</strain>
    </source>
</reference>
<dbReference type="EMBL" id="QQAW01000008">
    <property type="protein sequence ID" value="RDI36845.1"/>
    <property type="molecule type" value="Genomic_DNA"/>
</dbReference>
<sequence length="64" mass="6819">MINTGDPTFDRISGKVDASGGDYNLTRGRAQLNVPLTSNLAIRGSFQSYTHSGFAHTTSPHIPA</sequence>
<name>A0A370FZG0_GLULI</name>
<accession>A0A370FZG0</accession>